<dbReference type="AlphaFoldDB" id="A0A8H2J926"/>
<dbReference type="EMBL" id="CP062008">
    <property type="protein sequence ID" value="QPG69997.1"/>
    <property type="molecule type" value="Genomic_DNA"/>
</dbReference>
<reference evidence="1 3" key="2">
    <citation type="journal article" date="2019" name="BMC Evol. Biol.">
        <title>Comparative genomics of Mycobacterium mucogenicum and Mycobacterium neoaurum clade members emphasizing tRNA and non-coding RNA.</title>
        <authorList>
            <person name="Behra P.R.K."/>
            <person name="Pettersson B.M.F."/>
            <person name="Das S."/>
            <person name="Dasgupta S."/>
            <person name="Kirsebom L.A."/>
        </authorList>
    </citation>
    <scope>NUCLEOTIDE SEQUENCE [LARGE SCALE GENOMIC DNA]</scope>
    <source>
        <strain evidence="1 3">DSM 44124</strain>
    </source>
</reference>
<dbReference type="KEGG" id="mmuc:C1S78_002925"/>
<reference evidence="2" key="1">
    <citation type="submission" date="2018-01" db="EMBL/GenBank/DDBJ databases">
        <title>Comparative genomics of Mycobacterium mucogenicum and Mycobacterium neoaurum clade members emphasizing tRNA and non-coding RNA.</title>
        <authorList>
            <person name="Behra P.R.K."/>
            <person name="Pettersson B.M.F."/>
            <person name="Das S."/>
            <person name="Dasgupta S."/>
            <person name="Kirsebom L.A."/>
        </authorList>
    </citation>
    <scope>NUCLEOTIDE SEQUENCE</scope>
    <source>
        <strain evidence="2">DSM 44124</strain>
    </source>
</reference>
<gene>
    <name evidence="1" type="ORF">C1S78_002925</name>
    <name evidence="2" type="ORF">C1S78_02935</name>
</gene>
<dbReference type="RefSeq" id="WP_053854585.1">
    <property type="nucleotide sequence ID" value="NZ_ANBS01000001.1"/>
</dbReference>
<accession>A0A8H2J926</accession>
<reference evidence="1 3" key="3">
    <citation type="journal article" date="2019" name="Sci. Rep.">
        <title>Insight into the biology of Mycobacterium mucogenicum and Mycobacterium neoaurum clade members.</title>
        <authorList>
            <person name="Behra P.R.K."/>
            <person name="Pettersson B.M.F."/>
            <person name="Ramesh M."/>
            <person name="Dasgupta S."/>
            <person name="Kirsebom L.A."/>
        </authorList>
    </citation>
    <scope>NUCLEOTIDE SEQUENCE [LARGE SCALE GENOMIC DNA]</scope>
    <source>
        <strain evidence="1 3">DSM 44124</strain>
    </source>
</reference>
<organism evidence="2">
    <name type="scientific">Mycolicibacterium mucogenicum DSM 44124</name>
    <dbReference type="NCBI Taxonomy" id="1226753"/>
    <lineage>
        <taxon>Bacteria</taxon>
        <taxon>Bacillati</taxon>
        <taxon>Actinomycetota</taxon>
        <taxon>Actinomycetes</taxon>
        <taxon>Mycobacteriales</taxon>
        <taxon>Mycobacteriaceae</taxon>
        <taxon>Mycolicibacterium</taxon>
    </lineage>
</organism>
<sequence length="106" mass="12594">MRIEIYWTALKNGITEAEIRAILNNYELRISIPTREEGIEADDYFYVGRAAANEPHIEVIADHIDPEVAQVFHAMMLKRNSVRELGLRRFIKPDFARQRRQRKRRE</sequence>
<evidence type="ECO:0000313" key="3">
    <source>
        <dbReference type="Proteomes" id="UP000309231"/>
    </source>
</evidence>
<dbReference type="EMBL" id="POTL01000001">
    <property type="protein sequence ID" value="TLH51448.1"/>
    <property type="molecule type" value="Genomic_DNA"/>
</dbReference>
<keyword evidence="3" id="KW-1185">Reference proteome</keyword>
<proteinExistence type="predicted"/>
<name>A0A8H2J926_MYCMU</name>
<dbReference type="GeneID" id="76723838"/>
<evidence type="ECO:0000313" key="1">
    <source>
        <dbReference type="EMBL" id="QPG69997.1"/>
    </source>
</evidence>
<dbReference type="Proteomes" id="UP000309231">
    <property type="component" value="Chromosome"/>
</dbReference>
<evidence type="ECO:0000313" key="2">
    <source>
        <dbReference type="EMBL" id="TLH51448.1"/>
    </source>
</evidence>
<protein>
    <submittedName>
        <fullName evidence="2">Uncharacterized protein</fullName>
    </submittedName>
</protein>